<dbReference type="SUPFAM" id="SSF48208">
    <property type="entry name" value="Six-hairpin glycosidases"/>
    <property type="match status" value="1"/>
</dbReference>
<dbReference type="InterPro" id="IPR052043">
    <property type="entry name" value="PolySaccharide_Degr_Enz"/>
</dbReference>
<proteinExistence type="predicted"/>
<dbReference type="GO" id="GO:0005975">
    <property type="term" value="P:carbohydrate metabolic process"/>
    <property type="evidence" value="ECO:0007669"/>
    <property type="project" value="InterPro"/>
</dbReference>
<gene>
    <name evidence="2" type="ORF">OBE_05299</name>
</gene>
<dbReference type="Pfam" id="PF07470">
    <property type="entry name" value="Glyco_hydro_88"/>
    <property type="match status" value="1"/>
</dbReference>
<protein>
    <submittedName>
        <fullName evidence="2">Glycosyl hydrolase, family 88</fullName>
    </submittedName>
</protein>
<evidence type="ECO:0000313" key="2">
    <source>
        <dbReference type="EMBL" id="EKC67729.1"/>
    </source>
</evidence>
<sequence>NINAGKILFDFYEKTGDGRYKVAMDTLRKQLAEQPRTSEGGFWHKLVYPHQMWLDGIFMASPYLAQYGNVFKDTTVNADIVNQIKLIARKTYDPKTGLFYHGWDESKTQNWANKETGCSPNFWSRSIGWYAAAVVDVLDYMPAQFEGRTAL</sequence>
<dbReference type="EMBL" id="AJWZ01003618">
    <property type="protein sequence ID" value="EKC67729.1"/>
    <property type="molecule type" value="Genomic_DNA"/>
</dbReference>
<dbReference type="GO" id="GO:0016787">
    <property type="term" value="F:hydrolase activity"/>
    <property type="evidence" value="ECO:0007669"/>
    <property type="project" value="UniProtKB-KW"/>
</dbReference>
<reference evidence="2" key="1">
    <citation type="journal article" date="2013" name="Environ. Microbiol.">
        <title>Microbiota from the distal guts of lean and obese adolescents exhibit partial functional redundancy besides clear differences in community structure.</title>
        <authorList>
            <person name="Ferrer M."/>
            <person name="Ruiz A."/>
            <person name="Lanza F."/>
            <person name="Haange S.B."/>
            <person name="Oberbach A."/>
            <person name="Till H."/>
            <person name="Bargiela R."/>
            <person name="Campoy C."/>
            <person name="Segura M.T."/>
            <person name="Richter M."/>
            <person name="von Bergen M."/>
            <person name="Seifert J."/>
            <person name="Suarez A."/>
        </authorList>
    </citation>
    <scope>NUCLEOTIDE SEQUENCE</scope>
</reference>
<feature type="non-terminal residue" evidence="2">
    <location>
        <position position="1"/>
    </location>
</feature>
<evidence type="ECO:0000256" key="1">
    <source>
        <dbReference type="ARBA" id="ARBA00022801"/>
    </source>
</evidence>
<organism evidence="2">
    <name type="scientific">human gut metagenome</name>
    <dbReference type="NCBI Taxonomy" id="408170"/>
    <lineage>
        <taxon>unclassified sequences</taxon>
        <taxon>metagenomes</taxon>
        <taxon>organismal metagenomes</taxon>
    </lineage>
</organism>
<dbReference type="PANTHER" id="PTHR33886">
    <property type="entry name" value="UNSATURATED RHAMNOGALACTURONAN HYDROLASE (EUROFUNG)"/>
    <property type="match status" value="1"/>
</dbReference>
<dbReference type="AlphaFoldDB" id="K1TJJ0"/>
<name>K1TJJ0_9ZZZZ</name>
<keyword evidence="1 2" id="KW-0378">Hydrolase</keyword>
<comment type="caution">
    <text evidence="2">The sequence shown here is derived from an EMBL/GenBank/DDBJ whole genome shotgun (WGS) entry which is preliminary data.</text>
</comment>
<accession>K1TJJ0</accession>
<dbReference type="InterPro" id="IPR008928">
    <property type="entry name" value="6-hairpin_glycosidase_sf"/>
</dbReference>
<dbReference type="Gene3D" id="1.50.10.10">
    <property type="match status" value="1"/>
</dbReference>
<dbReference type="InterPro" id="IPR012341">
    <property type="entry name" value="6hp_glycosidase-like_sf"/>
</dbReference>
<dbReference type="PANTHER" id="PTHR33886:SF8">
    <property type="entry name" value="UNSATURATED RHAMNOGALACTURONAN HYDROLASE (EUROFUNG)"/>
    <property type="match status" value="1"/>
</dbReference>
<dbReference type="InterPro" id="IPR010905">
    <property type="entry name" value="Glyco_hydro_88"/>
</dbReference>